<dbReference type="InterPro" id="IPR028081">
    <property type="entry name" value="Leu-bd"/>
</dbReference>
<keyword evidence="3 6" id="KW-0732">Signal</keyword>
<reference evidence="9" key="1">
    <citation type="submission" date="2017-06" db="EMBL/GenBank/DDBJ databases">
        <authorList>
            <person name="Varghese N."/>
            <person name="Submissions S."/>
        </authorList>
    </citation>
    <scope>NUCLEOTIDE SEQUENCE [LARGE SCALE GENOMIC DNA]</scope>
    <source>
        <strain evidence="9">JAD2</strain>
    </source>
</reference>
<sequence length="432" mass="45744">MKFSRILMALTVFSLLLAACAPAATPTPTQAPVAPAASPTPAAPAATPTPAVKGTIKIATQSPLSGGQAALGEGIKNGAQLAIEQLKGPIEALGFKVELVPFDDQAKPDVGVANAKQLVNDPDILAVIGHLNSGVAIPSSETYKDYDLVMVSPANTNPCITDRGYLVVNRVCGRDDVQGAVGAEFAFNELKVKTAFVIHDKTTYGQGVAEFFKKRFEELGGQVLGFEGTEEKANFDPLITAIQAVNPELIYFGGIYDQAGVFFKQAREKGVKAIFLGPDGMDSSELAKIAGEAVVGMYYTSVAAPPTVYEGAKKFIEDYKAKFGKDPEPFSAQAYDATAIVLKAIEAAIQEAGGQKPSRKAVAEKVRATKDFQGITGVITFDERGDPVKAKYFVIKVVSGNPEDWGKNELVKTLELAPPPFTPELKAKCGVQ</sequence>
<dbReference type="PANTHER" id="PTHR47151">
    <property type="entry name" value="LEU/ILE/VAL-BINDING ABC TRANSPORTER SUBUNIT"/>
    <property type="match status" value="1"/>
</dbReference>
<accession>A0A212RNP6</accession>
<evidence type="ECO:0000259" key="7">
    <source>
        <dbReference type="Pfam" id="PF13458"/>
    </source>
</evidence>
<evidence type="ECO:0000256" key="3">
    <source>
        <dbReference type="ARBA" id="ARBA00022729"/>
    </source>
</evidence>
<feature type="domain" description="Leucine-binding protein" evidence="7">
    <location>
        <begin position="55"/>
        <end position="399"/>
    </location>
</feature>
<name>A0A212RNP6_9CHLR</name>
<dbReference type="GO" id="GO:0006865">
    <property type="term" value="P:amino acid transport"/>
    <property type="evidence" value="ECO:0007669"/>
    <property type="project" value="UniProtKB-KW"/>
</dbReference>
<dbReference type="Gene3D" id="3.40.50.2300">
    <property type="match status" value="2"/>
</dbReference>
<feature type="chain" id="PRO_5013120972" evidence="6">
    <location>
        <begin position="24"/>
        <end position="432"/>
    </location>
</feature>
<keyword evidence="2" id="KW-0813">Transport</keyword>
<feature type="region of interest" description="Disordered" evidence="5">
    <location>
        <begin position="28"/>
        <end position="49"/>
    </location>
</feature>
<dbReference type="PROSITE" id="PS51257">
    <property type="entry name" value="PROKAR_LIPOPROTEIN"/>
    <property type="match status" value="1"/>
</dbReference>
<organism evidence="8 9">
    <name type="scientific">Thermoflexus hugenholtzii JAD2</name>
    <dbReference type="NCBI Taxonomy" id="877466"/>
    <lineage>
        <taxon>Bacteria</taxon>
        <taxon>Bacillati</taxon>
        <taxon>Chloroflexota</taxon>
        <taxon>Thermoflexia</taxon>
        <taxon>Thermoflexales</taxon>
        <taxon>Thermoflexaceae</taxon>
        <taxon>Thermoflexus</taxon>
    </lineage>
</organism>
<dbReference type="Pfam" id="PF13458">
    <property type="entry name" value="Peripla_BP_6"/>
    <property type="match status" value="1"/>
</dbReference>
<keyword evidence="9" id="KW-1185">Reference proteome</keyword>
<evidence type="ECO:0000256" key="1">
    <source>
        <dbReference type="ARBA" id="ARBA00010062"/>
    </source>
</evidence>
<dbReference type="AlphaFoldDB" id="A0A212RNP6"/>
<evidence type="ECO:0000256" key="4">
    <source>
        <dbReference type="ARBA" id="ARBA00022970"/>
    </source>
</evidence>
<proteinExistence type="inferred from homology"/>
<evidence type="ECO:0000313" key="8">
    <source>
        <dbReference type="EMBL" id="SNB74184.1"/>
    </source>
</evidence>
<keyword evidence="4" id="KW-0029">Amino-acid transport</keyword>
<dbReference type="InterPro" id="IPR028082">
    <property type="entry name" value="Peripla_BP_I"/>
</dbReference>
<dbReference type="PANTHER" id="PTHR47151:SF2">
    <property type="entry name" value="AMINO ACID BINDING PROTEIN"/>
    <property type="match status" value="1"/>
</dbReference>
<dbReference type="InParanoid" id="A0A212RNP6"/>
<dbReference type="Proteomes" id="UP000197025">
    <property type="component" value="Unassembled WGS sequence"/>
</dbReference>
<evidence type="ECO:0000256" key="5">
    <source>
        <dbReference type="SAM" id="MobiDB-lite"/>
    </source>
</evidence>
<feature type="signal peptide" evidence="6">
    <location>
        <begin position="1"/>
        <end position="23"/>
    </location>
</feature>
<protein>
    <submittedName>
        <fullName evidence="8">Amino acid/amide ABC transporter substrate-binding protein, HAAT family</fullName>
    </submittedName>
</protein>
<gene>
    <name evidence="8" type="ORF">SAMN02746019_00017610</name>
</gene>
<evidence type="ECO:0000256" key="2">
    <source>
        <dbReference type="ARBA" id="ARBA00022448"/>
    </source>
</evidence>
<dbReference type="RefSeq" id="WP_088572279.1">
    <property type="nucleotide sequence ID" value="NZ_FYEK01000072.1"/>
</dbReference>
<evidence type="ECO:0000313" key="9">
    <source>
        <dbReference type="Proteomes" id="UP000197025"/>
    </source>
</evidence>
<comment type="similarity">
    <text evidence="1">Belongs to the leucine-binding protein family.</text>
</comment>
<dbReference type="EMBL" id="FYEK01000072">
    <property type="protein sequence ID" value="SNB74184.1"/>
    <property type="molecule type" value="Genomic_DNA"/>
</dbReference>
<dbReference type="InterPro" id="IPR000709">
    <property type="entry name" value="Leu_Ile_Val-bd"/>
</dbReference>
<dbReference type="CDD" id="cd06342">
    <property type="entry name" value="PBP1_ABC_LIVBP-like"/>
    <property type="match status" value="1"/>
</dbReference>
<dbReference type="PRINTS" id="PR00337">
    <property type="entry name" value="LEUILEVALBP"/>
</dbReference>
<evidence type="ECO:0000256" key="6">
    <source>
        <dbReference type="SAM" id="SignalP"/>
    </source>
</evidence>
<dbReference type="SUPFAM" id="SSF53822">
    <property type="entry name" value="Periplasmic binding protein-like I"/>
    <property type="match status" value="1"/>
</dbReference>
<dbReference type="OrthoDB" id="9783240at2"/>